<comment type="caution">
    <text evidence="1">The sequence shown here is derived from an EMBL/GenBank/DDBJ whole genome shotgun (WGS) entry which is preliminary data.</text>
</comment>
<dbReference type="Proteomes" id="UP001163603">
    <property type="component" value="Chromosome 8"/>
</dbReference>
<keyword evidence="2" id="KW-1185">Reference proteome</keyword>
<protein>
    <submittedName>
        <fullName evidence="1">Uncharacterized protein</fullName>
    </submittedName>
</protein>
<accession>A0ACC0Y7F9</accession>
<evidence type="ECO:0000313" key="1">
    <source>
        <dbReference type="EMBL" id="KAJ0030278.1"/>
    </source>
</evidence>
<name>A0ACC0Y7F9_9ROSI</name>
<sequence length="480" mass="53835">MGLSSCFFSFIRLLLWLSLFHLTLLAHFTSSVQPLCHDDERSSLLQFKESLIINKFASRDPSAYPKVVFWKADKDCCSWDGVTCSEVTGHLIELDLTSSYLYGPINSSSSLFHLVHIEWLSLGDNDFNGSKIPSAIKNLSRLSYLGLYNSSFSGQIPWEVLELSNLETLDLTFNFNLKLQKPSLRSLVEKLTHLKVLDLGHVNISSPIPNLRMFSMQFNPDLSGSLPEFEKKSPLKELRLPSTGFFGEIPYSIGNLNSLQILDMTNGSFWGSIPPSLGNLTKITILQLNLNGFSGSIPPSLGNLTKITFLHLRANGFSDSRSYSWMAKYSKLTSLMFTQSNLVGEFPSWVMSLTNLTLLYLSSNELNGTIPSQISNLTKLSLLALDGNQFQGPFPSALFDLENLQMIYLEGNNLSGTLDMDMLFYKLEIYNYFLSLQTIYNCSPVSMAILKFRNLGFLDWGPATLLSSHTSCGIKINWRT</sequence>
<reference evidence="2" key="1">
    <citation type="journal article" date="2023" name="G3 (Bethesda)">
        <title>Genome assembly and association tests identify interacting loci associated with vigor, precocity, and sex in interspecific pistachio rootstocks.</title>
        <authorList>
            <person name="Palmer W."/>
            <person name="Jacygrad E."/>
            <person name="Sagayaradj S."/>
            <person name="Cavanaugh K."/>
            <person name="Han R."/>
            <person name="Bertier L."/>
            <person name="Beede B."/>
            <person name="Kafkas S."/>
            <person name="Golino D."/>
            <person name="Preece J."/>
            <person name="Michelmore R."/>
        </authorList>
    </citation>
    <scope>NUCLEOTIDE SEQUENCE [LARGE SCALE GENOMIC DNA]</scope>
</reference>
<organism evidence="1 2">
    <name type="scientific">Pistacia integerrima</name>
    <dbReference type="NCBI Taxonomy" id="434235"/>
    <lineage>
        <taxon>Eukaryota</taxon>
        <taxon>Viridiplantae</taxon>
        <taxon>Streptophyta</taxon>
        <taxon>Embryophyta</taxon>
        <taxon>Tracheophyta</taxon>
        <taxon>Spermatophyta</taxon>
        <taxon>Magnoliopsida</taxon>
        <taxon>eudicotyledons</taxon>
        <taxon>Gunneridae</taxon>
        <taxon>Pentapetalae</taxon>
        <taxon>rosids</taxon>
        <taxon>malvids</taxon>
        <taxon>Sapindales</taxon>
        <taxon>Anacardiaceae</taxon>
        <taxon>Pistacia</taxon>
    </lineage>
</organism>
<gene>
    <name evidence="1" type="ORF">Pint_14560</name>
</gene>
<proteinExistence type="predicted"/>
<evidence type="ECO:0000313" key="2">
    <source>
        <dbReference type="Proteomes" id="UP001163603"/>
    </source>
</evidence>
<dbReference type="EMBL" id="CM047743">
    <property type="protein sequence ID" value="KAJ0030278.1"/>
    <property type="molecule type" value="Genomic_DNA"/>
</dbReference>